<sequence length="363" mass="41341">MSVVKQYLLQEVQKGSFPGFTYLIGHRNSILEQGYGGFKSITPVKEKMSKNVIYDVASLTKPLVTAAIFIKLCEEKIVRINNTIETYLPVMKKISSGAITPADLLTHSSGITAWHPMYVYGSSIEEYMDAIAGMNLEYAARKDVKYSCIGYIILAGIIHKVTGKYVETLFKELVTDKLNLKNTFLYCRKDNLQKIAPTEQGSEYEKMLVQNMGKQFNRWRNYMMRGEVHDCNSYYANGQTGNSGLFSTATELFALTQLFLEEGLLFSQQSLKLFYENKTQFSEEHWSLGWKLITSKDSTGKPLSGKAVGHSGFTGTSLWIEPEQKNVYILLTNRIHPRVTNVDMNQIRRNFHRLCSQAKYLQD</sequence>
<dbReference type="AlphaFoldDB" id="A0A1F5VDG3"/>
<dbReference type="Proteomes" id="UP000178943">
    <property type="component" value="Unassembled WGS sequence"/>
</dbReference>
<comment type="caution">
    <text evidence="3">The sequence shown here is derived from an EMBL/GenBank/DDBJ whole genome shotgun (WGS) entry which is preliminary data.</text>
</comment>
<dbReference type="STRING" id="1817863.A2Y62_12070"/>
<dbReference type="Gene3D" id="3.40.710.10">
    <property type="entry name" value="DD-peptidase/beta-lactamase superfamily"/>
    <property type="match status" value="1"/>
</dbReference>
<feature type="domain" description="Beta-lactamase-related" evidence="2">
    <location>
        <begin position="8"/>
        <end position="344"/>
    </location>
</feature>
<evidence type="ECO:0000313" key="3">
    <source>
        <dbReference type="EMBL" id="OGF61435.1"/>
    </source>
</evidence>
<accession>A0A1F5VDG3</accession>
<evidence type="ECO:0000259" key="2">
    <source>
        <dbReference type="Pfam" id="PF00144"/>
    </source>
</evidence>
<proteinExistence type="predicted"/>
<keyword evidence="1" id="KW-0378">Hydrolase</keyword>
<dbReference type="InterPro" id="IPR001466">
    <property type="entry name" value="Beta-lactam-related"/>
</dbReference>
<dbReference type="PANTHER" id="PTHR43283">
    <property type="entry name" value="BETA-LACTAMASE-RELATED"/>
    <property type="match status" value="1"/>
</dbReference>
<name>A0A1F5VDG3_9BACT</name>
<dbReference type="Pfam" id="PF00144">
    <property type="entry name" value="Beta-lactamase"/>
    <property type="match status" value="1"/>
</dbReference>
<dbReference type="GO" id="GO:0016787">
    <property type="term" value="F:hydrolase activity"/>
    <property type="evidence" value="ECO:0007669"/>
    <property type="project" value="UniProtKB-KW"/>
</dbReference>
<dbReference type="InterPro" id="IPR012338">
    <property type="entry name" value="Beta-lactam/transpept-like"/>
</dbReference>
<dbReference type="PANTHER" id="PTHR43283:SF11">
    <property type="entry name" value="BETA-LACTAMASE-RELATED DOMAIN-CONTAINING PROTEIN"/>
    <property type="match status" value="1"/>
</dbReference>
<evidence type="ECO:0000256" key="1">
    <source>
        <dbReference type="ARBA" id="ARBA00022801"/>
    </source>
</evidence>
<organism evidence="3 4">
    <name type="scientific">Candidatus Fischerbacteria bacterium RBG_13_37_8</name>
    <dbReference type="NCBI Taxonomy" id="1817863"/>
    <lineage>
        <taxon>Bacteria</taxon>
        <taxon>Candidatus Fischeribacteriota</taxon>
    </lineage>
</organism>
<dbReference type="EMBL" id="MFGW01000195">
    <property type="protein sequence ID" value="OGF61435.1"/>
    <property type="molecule type" value="Genomic_DNA"/>
</dbReference>
<gene>
    <name evidence="3" type="ORF">A2Y62_12070</name>
</gene>
<dbReference type="SUPFAM" id="SSF56601">
    <property type="entry name" value="beta-lactamase/transpeptidase-like"/>
    <property type="match status" value="1"/>
</dbReference>
<protein>
    <recommendedName>
        <fullName evidence="2">Beta-lactamase-related domain-containing protein</fullName>
    </recommendedName>
</protein>
<evidence type="ECO:0000313" key="4">
    <source>
        <dbReference type="Proteomes" id="UP000178943"/>
    </source>
</evidence>
<dbReference type="InterPro" id="IPR050789">
    <property type="entry name" value="Diverse_Enzym_Activities"/>
</dbReference>
<reference evidence="3 4" key="1">
    <citation type="journal article" date="2016" name="Nat. Commun.">
        <title>Thousands of microbial genomes shed light on interconnected biogeochemical processes in an aquifer system.</title>
        <authorList>
            <person name="Anantharaman K."/>
            <person name="Brown C.T."/>
            <person name="Hug L.A."/>
            <person name="Sharon I."/>
            <person name="Castelle C.J."/>
            <person name="Probst A.J."/>
            <person name="Thomas B.C."/>
            <person name="Singh A."/>
            <person name="Wilkins M.J."/>
            <person name="Karaoz U."/>
            <person name="Brodie E.L."/>
            <person name="Williams K.H."/>
            <person name="Hubbard S.S."/>
            <person name="Banfield J.F."/>
        </authorList>
    </citation>
    <scope>NUCLEOTIDE SEQUENCE [LARGE SCALE GENOMIC DNA]</scope>
</reference>